<name>A0A919G9D0_9ACTN</name>
<dbReference type="Proteomes" id="UP000617734">
    <property type="component" value="Unassembled WGS sequence"/>
</dbReference>
<proteinExistence type="predicted"/>
<evidence type="ECO:0000313" key="1">
    <source>
        <dbReference type="EMBL" id="GHH80408.1"/>
    </source>
</evidence>
<evidence type="ECO:0008006" key="3">
    <source>
        <dbReference type="Google" id="ProtNLM"/>
    </source>
</evidence>
<dbReference type="GeneID" id="95358452"/>
<dbReference type="SUPFAM" id="SSF48371">
    <property type="entry name" value="ARM repeat"/>
    <property type="match status" value="1"/>
</dbReference>
<reference evidence="1" key="2">
    <citation type="submission" date="2020-09" db="EMBL/GenBank/DDBJ databases">
        <authorList>
            <person name="Sun Q."/>
            <person name="Ohkuma M."/>
        </authorList>
    </citation>
    <scope>NUCLEOTIDE SEQUENCE</scope>
    <source>
        <strain evidence="1">JCM 4646</strain>
    </source>
</reference>
<accession>A0A919G9D0</accession>
<dbReference type="InterPro" id="IPR011989">
    <property type="entry name" value="ARM-like"/>
</dbReference>
<dbReference type="RefSeq" id="WP_229927876.1">
    <property type="nucleotide sequence ID" value="NZ_BNBO01000046.1"/>
</dbReference>
<organism evidence="1 2">
    <name type="scientific">Kitasatospora indigofera</name>
    <dbReference type="NCBI Taxonomy" id="67307"/>
    <lineage>
        <taxon>Bacteria</taxon>
        <taxon>Bacillati</taxon>
        <taxon>Actinomycetota</taxon>
        <taxon>Actinomycetes</taxon>
        <taxon>Kitasatosporales</taxon>
        <taxon>Streptomycetaceae</taxon>
        <taxon>Kitasatospora</taxon>
    </lineage>
</organism>
<keyword evidence="2" id="KW-1185">Reference proteome</keyword>
<reference evidence="1" key="1">
    <citation type="journal article" date="2014" name="Int. J. Syst. Evol. Microbiol.">
        <title>Complete genome sequence of Corynebacterium casei LMG S-19264T (=DSM 44701T), isolated from a smear-ripened cheese.</title>
        <authorList>
            <consortium name="US DOE Joint Genome Institute (JGI-PGF)"/>
            <person name="Walter F."/>
            <person name="Albersmeier A."/>
            <person name="Kalinowski J."/>
            <person name="Ruckert C."/>
        </authorList>
    </citation>
    <scope>NUCLEOTIDE SEQUENCE</scope>
    <source>
        <strain evidence="1">JCM 4646</strain>
    </source>
</reference>
<dbReference type="EMBL" id="BNBO01000046">
    <property type="protein sequence ID" value="GHH80408.1"/>
    <property type="molecule type" value="Genomic_DNA"/>
</dbReference>
<dbReference type="Gene3D" id="1.25.10.10">
    <property type="entry name" value="Leucine-rich Repeat Variant"/>
    <property type="match status" value="1"/>
</dbReference>
<comment type="caution">
    <text evidence="1">The sequence shown here is derived from an EMBL/GenBank/DDBJ whole genome shotgun (WGS) entry which is preliminary data.</text>
</comment>
<protein>
    <recommendedName>
        <fullName evidence="3">PBS lyase</fullName>
    </recommendedName>
</protein>
<gene>
    <name evidence="1" type="ORF">GCM10018781_60580</name>
</gene>
<sequence length="321" mass="35136">MDDDRWDRWPEPWVGTDCDMRTVAGAIPREVKDGFRYDEIPWQRFPHFYGPGEEIPGLLVTLASNDAQAGRRALEKLWEGLHHQGSTIAVAALAVPFLLRIAATGPPGLRAGTLRLVAEIARCQHFGDGSREGLLKVAEDPEEAEGTTMCPVDWTIQAARNAITADLHLLLPFLPDPEPEVRAATAFALATAAAEVPRISSALHSRLAVEDDPVVRVSLILAIAQLAREDQDEHAPAWARALWSDAAQPPETHVGAALAWLCLVDGPAPDELRTLLTDPGTDRLGELFQQVPWLPPVDYHGSGLRRCIHEMLTPDVPWNSA</sequence>
<dbReference type="AlphaFoldDB" id="A0A919G9D0"/>
<evidence type="ECO:0000313" key="2">
    <source>
        <dbReference type="Proteomes" id="UP000617734"/>
    </source>
</evidence>
<dbReference type="InterPro" id="IPR016024">
    <property type="entry name" value="ARM-type_fold"/>
</dbReference>